<evidence type="ECO:0000313" key="5">
    <source>
        <dbReference type="Proteomes" id="UP000763557"/>
    </source>
</evidence>
<keyword evidence="1" id="KW-0560">Oxidoreductase</keyword>
<dbReference type="Pfam" id="PF01408">
    <property type="entry name" value="GFO_IDH_MocA"/>
    <property type="match status" value="1"/>
</dbReference>
<dbReference type="Proteomes" id="UP000763557">
    <property type="component" value="Unassembled WGS sequence"/>
</dbReference>
<evidence type="ECO:0000313" key="4">
    <source>
        <dbReference type="EMBL" id="NRN66280.1"/>
    </source>
</evidence>
<evidence type="ECO:0000256" key="1">
    <source>
        <dbReference type="ARBA" id="ARBA00023002"/>
    </source>
</evidence>
<evidence type="ECO:0000259" key="3">
    <source>
        <dbReference type="Pfam" id="PF22725"/>
    </source>
</evidence>
<accession>A0ABX2F4M9</accession>
<dbReference type="InterPro" id="IPR036291">
    <property type="entry name" value="NAD(P)-bd_dom_sf"/>
</dbReference>
<organism evidence="4 5">
    <name type="scientific">Kibdelosporangium persicum</name>
    <dbReference type="NCBI Taxonomy" id="2698649"/>
    <lineage>
        <taxon>Bacteria</taxon>
        <taxon>Bacillati</taxon>
        <taxon>Actinomycetota</taxon>
        <taxon>Actinomycetes</taxon>
        <taxon>Pseudonocardiales</taxon>
        <taxon>Pseudonocardiaceae</taxon>
        <taxon>Kibdelosporangium</taxon>
    </lineage>
</organism>
<dbReference type="EMBL" id="JAAATY010000009">
    <property type="protein sequence ID" value="NRN66280.1"/>
    <property type="molecule type" value="Genomic_DNA"/>
</dbReference>
<protein>
    <submittedName>
        <fullName evidence="4">Dehydrogenase</fullName>
    </submittedName>
</protein>
<dbReference type="PANTHER" id="PTHR43818:SF11">
    <property type="entry name" value="BCDNA.GH03377"/>
    <property type="match status" value="1"/>
</dbReference>
<dbReference type="InterPro" id="IPR000683">
    <property type="entry name" value="Gfo/Idh/MocA-like_OxRdtase_N"/>
</dbReference>
<dbReference type="PANTHER" id="PTHR43818">
    <property type="entry name" value="BCDNA.GH03377"/>
    <property type="match status" value="1"/>
</dbReference>
<evidence type="ECO:0000259" key="2">
    <source>
        <dbReference type="Pfam" id="PF01408"/>
    </source>
</evidence>
<comment type="caution">
    <text evidence="4">The sequence shown here is derived from an EMBL/GenBank/DDBJ whole genome shotgun (WGS) entry which is preliminary data.</text>
</comment>
<dbReference type="Gene3D" id="3.40.50.720">
    <property type="entry name" value="NAD(P)-binding Rossmann-like Domain"/>
    <property type="match status" value="1"/>
</dbReference>
<name>A0ABX2F4M9_9PSEU</name>
<feature type="domain" description="Gfo/Idh/MocA-like oxidoreductase N-terminal" evidence="2">
    <location>
        <begin position="1"/>
        <end position="115"/>
    </location>
</feature>
<sequence length="297" mass="31761">MRVGLIGAGLWAERAHAPGLAEHPGVHFTSVWARRRDAADTMAKAYCIEPADSPAELFDQVDAVAFAVPPAVQAELALRAVAAGKHVILEKPIAATVDEAKRLAGAIADAGVVSLVSLVRRFAQETKDWLADLHATGGWVGGNAQWMSGALLSEDYSGSAWRHESGALLDVGPHVIDLMDAALGTITDVLGASRGQRDLWHFILGHETGATSTITISLRMPLRPTVVDFSVYGDNGYRTLPGRETPSDQAFTVLLDDFVAMVHSGTTSHPCDAQRGLHLQRIIEDIARETEKPPGPE</sequence>
<keyword evidence="5" id="KW-1185">Reference proteome</keyword>
<dbReference type="InterPro" id="IPR050463">
    <property type="entry name" value="Gfo/Idh/MocA_oxidrdct_glycsds"/>
</dbReference>
<dbReference type="Gene3D" id="3.30.360.10">
    <property type="entry name" value="Dihydrodipicolinate Reductase, domain 2"/>
    <property type="match status" value="1"/>
</dbReference>
<reference evidence="4 5" key="1">
    <citation type="submission" date="2020-01" db="EMBL/GenBank/DDBJ databases">
        <title>Kibdelosporangium persica a novel Actinomycetes from a hot desert in Iran.</title>
        <authorList>
            <person name="Safaei N."/>
            <person name="Zaburannyi N."/>
            <person name="Mueller R."/>
            <person name="Wink J."/>
        </authorList>
    </citation>
    <scope>NUCLEOTIDE SEQUENCE [LARGE SCALE GENOMIC DNA]</scope>
    <source>
        <strain evidence="4 5">4NS15</strain>
    </source>
</reference>
<gene>
    <name evidence="4" type="ORF">GC106_35000</name>
</gene>
<dbReference type="SUPFAM" id="SSF51735">
    <property type="entry name" value="NAD(P)-binding Rossmann-fold domains"/>
    <property type="match status" value="1"/>
</dbReference>
<dbReference type="Pfam" id="PF22725">
    <property type="entry name" value="GFO_IDH_MocA_C3"/>
    <property type="match status" value="1"/>
</dbReference>
<proteinExistence type="predicted"/>
<dbReference type="InterPro" id="IPR055170">
    <property type="entry name" value="GFO_IDH_MocA-like_dom"/>
</dbReference>
<dbReference type="SUPFAM" id="SSF55347">
    <property type="entry name" value="Glyceraldehyde-3-phosphate dehydrogenase-like, C-terminal domain"/>
    <property type="match status" value="1"/>
</dbReference>
<feature type="domain" description="GFO/IDH/MocA-like oxidoreductase" evidence="3">
    <location>
        <begin position="159"/>
        <end position="236"/>
    </location>
</feature>